<feature type="domain" description="Protein kinase" evidence="6">
    <location>
        <begin position="1019"/>
        <end position="1058"/>
    </location>
</feature>
<dbReference type="InterPro" id="IPR011009">
    <property type="entry name" value="Kinase-like_dom_sf"/>
</dbReference>
<name>A0ABN9Y381_9DINO</name>
<dbReference type="Proteomes" id="UP001189429">
    <property type="component" value="Unassembled WGS sequence"/>
</dbReference>
<evidence type="ECO:0000256" key="5">
    <source>
        <dbReference type="ARBA" id="ARBA00023136"/>
    </source>
</evidence>
<dbReference type="Gene3D" id="1.10.510.10">
    <property type="entry name" value="Transferase(Phosphotransferase) domain 1"/>
    <property type="match status" value="1"/>
</dbReference>
<evidence type="ECO:0000259" key="6">
    <source>
        <dbReference type="Pfam" id="PF00069"/>
    </source>
</evidence>
<reference evidence="7" key="1">
    <citation type="submission" date="2023-10" db="EMBL/GenBank/DDBJ databases">
        <authorList>
            <person name="Chen Y."/>
            <person name="Shah S."/>
            <person name="Dougan E. K."/>
            <person name="Thang M."/>
            <person name="Chan C."/>
        </authorList>
    </citation>
    <scope>NUCLEOTIDE SEQUENCE [LARGE SCALE GENOMIC DNA]</scope>
</reference>
<proteinExistence type="inferred from homology"/>
<organism evidence="7 8">
    <name type="scientific">Prorocentrum cordatum</name>
    <dbReference type="NCBI Taxonomy" id="2364126"/>
    <lineage>
        <taxon>Eukaryota</taxon>
        <taxon>Sar</taxon>
        <taxon>Alveolata</taxon>
        <taxon>Dinophyceae</taxon>
        <taxon>Prorocentrales</taxon>
        <taxon>Prorocentraceae</taxon>
        <taxon>Prorocentrum</taxon>
    </lineage>
</organism>
<dbReference type="SUPFAM" id="SSF56112">
    <property type="entry name" value="Protein kinase-like (PK-like)"/>
    <property type="match status" value="1"/>
</dbReference>
<evidence type="ECO:0000313" key="7">
    <source>
        <dbReference type="EMBL" id="CAK0905173.1"/>
    </source>
</evidence>
<gene>
    <name evidence="7" type="ORF">PCOR1329_LOCUS80963</name>
</gene>
<dbReference type="InterPro" id="IPR007248">
    <property type="entry name" value="Mpv17_PMP22"/>
</dbReference>
<accession>A0ABN9Y381</accession>
<dbReference type="EMBL" id="CAUYUJ010021515">
    <property type="protein sequence ID" value="CAK0905173.1"/>
    <property type="molecule type" value="Genomic_DNA"/>
</dbReference>
<dbReference type="PANTHER" id="PTHR11266:SF121">
    <property type="entry name" value="OS09G0315000 PROTEIN"/>
    <property type="match status" value="1"/>
</dbReference>
<dbReference type="InterPro" id="IPR000719">
    <property type="entry name" value="Prot_kinase_dom"/>
</dbReference>
<keyword evidence="3" id="KW-0812">Transmembrane</keyword>
<dbReference type="Gene3D" id="3.60.10.10">
    <property type="entry name" value="Endonuclease/exonuclease/phosphatase"/>
    <property type="match status" value="1"/>
</dbReference>
<comment type="similarity">
    <text evidence="2">Belongs to the peroxisomal membrane protein PXMP2/4 family.</text>
</comment>
<dbReference type="Pfam" id="PF04117">
    <property type="entry name" value="Mpv17_PMP22"/>
    <property type="match status" value="1"/>
</dbReference>
<evidence type="ECO:0000313" key="8">
    <source>
        <dbReference type="Proteomes" id="UP001189429"/>
    </source>
</evidence>
<keyword evidence="5" id="KW-0472">Membrane</keyword>
<comment type="caution">
    <text evidence="7">The sequence shown here is derived from an EMBL/GenBank/DDBJ whole genome shotgun (WGS) entry which is preliminary data.</text>
</comment>
<evidence type="ECO:0000256" key="3">
    <source>
        <dbReference type="ARBA" id="ARBA00022692"/>
    </source>
</evidence>
<dbReference type="Pfam" id="PF00069">
    <property type="entry name" value="Pkinase"/>
    <property type="match status" value="1"/>
</dbReference>
<keyword evidence="8" id="KW-1185">Reference proteome</keyword>
<dbReference type="InterPro" id="IPR036691">
    <property type="entry name" value="Endo/exonu/phosph_ase_sf"/>
</dbReference>
<evidence type="ECO:0000256" key="1">
    <source>
        <dbReference type="ARBA" id="ARBA00004141"/>
    </source>
</evidence>
<sequence>MMDANTGMGMRGQQIYQDECIGPFGNGNENENGKALHDLLLDHDMGAVNTHRKVGPTFIGHSGATTIDFIFIPSSLLAESTCRRWLTTARRTRKSKFFLDHIPIVARLLLPCPGHDQTTRSSWSWPKIMGCLQQGHGREPFLRDLREKLEQYQEQFQEVRTDPNPDRHMYLFVAVCRQVATKRFSLVSERPSWYREAMRRRLDLLKELAIAKRSAFHVDAPDAARDEVKALTKVLHAHLKHIRAEADRDLEQQIRPAVAIGIQELFLGQDDFFETRKHLWKMKRLKFAPCWSLPTEIYLIMTDPCILSKPGAQTAGLGLFMAFDPMDFENPPDPSKRKLPLDEYTQASKILADLHAHARATLATPNQANMSQTFALDKRKAIPGEPDEMQRRIQGNMDFTAQRRYHAVMRISSPQGRLYLKAGSDGLMGDSNEPEFFMGNYCESISEYIATASGFSKFTLASSEMFHDTVNVGVGFFIDDLLKLLALPPEATADEIRDVSNLDAECLNTSGEEKEYKQNRTKAEIVVAASRRGITHKLATDRRLVGKLLPERKHLGGMFSASGSNVAERAERLRAINRAWNQLSGFWHSEAGWEPKRLLFGGCVHSAATSGGESYLCTKAGFQALDSNLIGKLRSMLQGRARTEAHGIHRSWPSLNVWRYWKLTPVALELTVRRLCWWRDILTDIPQHIHFLVGFFGNLALEGAAKMNVPILDDQGVINVNAPVHPWAKQLHDDIEILLTIDLATELRDMWHPRSIKRLLEDEEIRDMYTAIDPRTLRAGFFSQQWRPHGAPLAEQMPLEGEITGIDGEKLHTCEIKMKATRRGGKRRNKGDKPEKVIQVKDKGLRELLLLVLKQTLSNTQKVRVIERILLDTFIFPKNHKLVSKMQEEQELFVLRVDECRKEKENNPMTEPLGPPRALLFAALVEAAATIDACGGDNLKKIKTLSDDINKCEKAEDVEQLVRVCRLQKTAQEDQMKIVLGIQNLGDRRFGLIDGLRQCGGRHLRGSAPAGYMEEELQEWSSYVQSRSYRAPEVILGLPYDQRVDVWSLGCVLAELWTAGGEMALLESVDTWFSTQPYQSAFAVASMKATASDLLAQKGEKMAMEDQAVGEAPGEAPAAAGAREAQSTDNPLEAISWRRTLAFFLYGGLYQGCAQYFIFNVCYPVWFGEGQDLLTVSEKVLFDQFVLTPFLCLPVAYLIKALTLNADVPAGMRRYVEDAGNDLLVKYWLIWGPVQCLTFGVVPPQWRIPFIALVSFFWLIVLSSISSRSDAEGGSGSRPPRAAAEA</sequence>
<evidence type="ECO:0000256" key="2">
    <source>
        <dbReference type="ARBA" id="ARBA00006824"/>
    </source>
</evidence>
<protein>
    <recommendedName>
        <fullName evidence="6">Protein kinase domain-containing protein</fullName>
    </recommendedName>
</protein>
<dbReference type="PANTHER" id="PTHR11266">
    <property type="entry name" value="PEROXISOMAL MEMBRANE PROTEIN 2, PXMP2 MPV17"/>
    <property type="match status" value="1"/>
</dbReference>
<keyword evidence="4" id="KW-1133">Transmembrane helix</keyword>
<comment type="subcellular location">
    <subcellularLocation>
        <location evidence="1">Membrane</location>
        <topology evidence="1">Multi-pass membrane protein</topology>
    </subcellularLocation>
</comment>
<evidence type="ECO:0000256" key="4">
    <source>
        <dbReference type="ARBA" id="ARBA00022989"/>
    </source>
</evidence>